<comment type="caution">
    <text evidence="5">The sequence shown here is derived from an EMBL/GenBank/DDBJ whole genome shotgun (WGS) entry which is preliminary data.</text>
</comment>
<dbReference type="InterPro" id="IPR008927">
    <property type="entry name" value="6-PGluconate_DH-like_C_sf"/>
</dbReference>
<dbReference type="EMBL" id="NOJY02000015">
    <property type="protein sequence ID" value="RDY27158.1"/>
    <property type="molecule type" value="Genomic_DNA"/>
</dbReference>
<evidence type="ECO:0000313" key="6">
    <source>
        <dbReference type="Proteomes" id="UP000215694"/>
    </source>
</evidence>
<dbReference type="InterPro" id="IPR003099">
    <property type="entry name" value="Prephen_DH"/>
</dbReference>
<feature type="domain" description="Prephenate/arogenate dehydrogenase" evidence="4">
    <location>
        <begin position="1"/>
        <end position="277"/>
    </location>
</feature>
<evidence type="ECO:0000256" key="3">
    <source>
        <dbReference type="ARBA" id="ARBA00029440"/>
    </source>
</evidence>
<dbReference type="SUPFAM" id="SSF48179">
    <property type="entry name" value="6-phosphogluconate dehydrogenase C-terminal domain-like"/>
    <property type="match status" value="1"/>
</dbReference>
<dbReference type="GO" id="GO:0008977">
    <property type="term" value="F:prephenate dehydrogenase (NAD+) activity"/>
    <property type="evidence" value="ECO:0007669"/>
    <property type="project" value="InterPro"/>
</dbReference>
<dbReference type="PROSITE" id="PS51176">
    <property type="entry name" value="PDH_ADH"/>
    <property type="match status" value="1"/>
</dbReference>
<evidence type="ECO:0000313" key="5">
    <source>
        <dbReference type="EMBL" id="RDY27158.1"/>
    </source>
</evidence>
<dbReference type="Pfam" id="PF20463">
    <property type="entry name" value="PDH_C"/>
    <property type="match status" value="1"/>
</dbReference>
<dbReference type="GO" id="GO:0070403">
    <property type="term" value="F:NAD+ binding"/>
    <property type="evidence" value="ECO:0007669"/>
    <property type="project" value="InterPro"/>
</dbReference>
<dbReference type="GO" id="GO:0006571">
    <property type="term" value="P:tyrosine biosynthetic process"/>
    <property type="evidence" value="ECO:0007669"/>
    <property type="project" value="InterPro"/>
</dbReference>
<dbReference type="Gene3D" id="3.40.50.720">
    <property type="entry name" value="NAD(P)-binding Rossmann-like Domain"/>
    <property type="match status" value="1"/>
</dbReference>
<dbReference type="RefSeq" id="WP_094369445.1">
    <property type="nucleotide sequence ID" value="NZ_NOJY02000015.1"/>
</dbReference>
<reference evidence="5 6" key="1">
    <citation type="journal article" date="2017" name="Genome Announc.">
        <title>Draft Genome Sequence of Romboutsia weinsteinii sp. nov. Strain CCRI-19649(T) Isolated from Surface Water.</title>
        <authorList>
            <person name="Maheux A.F."/>
            <person name="Boudreau D.K."/>
            <person name="Berube E."/>
            <person name="Boissinot M."/>
            <person name="Cantin P."/>
            <person name="Raymond F."/>
            <person name="Corbeil J."/>
            <person name="Omar R.F."/>
            <person name="Bergeron M.G."/>
        </authorList>
    </citation>
    <scope>NUCLEOTIDE SEQUENCE [LARGE SCALE GENOMIC DNA]</scope>
    <source>
        <strain evidence="5 6">CCRI-19649</strain>
    </source>
</reference>
<comment type="pathway">
    <text evidence="3">Amino-acid biosynthesis.</text>
</comment>
<accession>A0A371J3B4</accession>
<evidence type="ECO:0000259" key="4">
    <source>
        <dbReference type="PROSITE" id="PS51176"/>
    </source>
</evidence>
<dbReference type="PANTHER" id="PTHR21363">
    <property type="entry name" value="PREPHENATE DEHYDROGENASE"/>
    <property type="match status" value="1"/>
</dbReference>
<organism evidence="5 6">
    <name type="scientific">Romboutsia weinsteinii</name>
    <dbReference type="NCBI Taxonomy" id="2020949"/>
    <lineage>
        <taxon>Bacteria</taxon>
        <taxon>Bacillati</taxon>
        <taxon>Bacillota</taxon>
        <taxon>Clostridia</taxon>
        <taxon>Peptostreptococcales</taxon>
        <taxon>Peptostreptococcaceae</taxon>
        <taxon>Romboutsia</taxon>
    </lineage>
</organism>
<keyword evidence="6" id="KW-1185">Reference proteome</keyword>
<evidence type="ECO:0000256" key="1">
    <source>
        <dbReference type="ARBA" id="ARBA00007964"/>
    </source>
</evidence>
<sequence length="277" mass="31567">MNIVIVGLGVIGGSYALCLKELGYKNVYGIDIDKETLKKAEKMGIIKKGFMEEHEIIKEADLIILSVYPELIKEFINKNKHNFRNGVIITDTAGIKGLFIDEVIDMLPKGVDFVFGHPMAGREKRGIDFASKDVFRGANYLIIKNNRNKPESISLIKDLAYSIGFKNVKEISYSYHDEIIAFTSQLPHVLAVSLINSDEENRDTGKFIGDSYRDLTRIANINENLWSELFIGNKDNLLKSINNFERELNRLKNCIELGDRKGLKAEFKKSTMRRERL</sequence>
<proteinExistence type="inferred from homology"/>
<gene>
    <name evidence="5" type="ORF">CHL78_010200</name>
</gene>
<comment type="similarity">
    <text evidence="1">Belongs to the prephenate/arogenate dehydrogenase family.</text>
</comment>
<dbReference type="OrthoDB" id="9802008at2"/>
<dbReference type="InterPro" id="IPR050812">
    <property type="entry name" value="Preph/Arog_dehydrog"/>
</dbReference>
<dbReference type="InterPro" id="IPR036291">
    <property type="entry name" value="NAD(P)-bd_dom_sf"/>
</dbReference>
<protein>
    <submittedName>
        <fullName evidence="5">Prephenate dehydrogenase/arogenate dehydrogenase family protein</fullName>
    </submittedName>
</protein>
<dbReference type="Gene3D" id="1.10.3660.10">
    <property type="entry name" value="6-phosphogluconate dehydrogenase C-terminal like domain"/>
    <property type="match status" value="1"/>
</dbReference>
<dbReference type="PANTHER" id="PTHR21363:SF0">
    <property type="entry name" value="PREPHENATE DEHYDROGENASE [NADP(+)]"/>
    <property type="match status" value="1"/>
</dbReference>
<dbReference type="SUPFAM" id="SSF51735">
    <property type="entry name" value="NAD(P)-binding Rossmann-fold domains"/>
    <property type="match status" value="1"/>
</dbReference>
<evidence type="ECO:0000256" key="2">
    <source>
        <dbReference type="ARBA" id="ARBA00023002"/>
    </source>
</evidence>
<dbReference type="AlphaFoldDB" id="A0A371J3B4"/>
<keyword evidence="2" id="KW-0560">Oxidoreductase</keyword>
<dbReference type="Proteomes" id="UP000215694">
    <property type="component" value="Unassembled WGS sequence"/>
</dbReference>
<name>A0A371J3B4_9FIRM</name>
<dbReference type="InterPro" id="IPR046825">
    <property type="entry name" value="PDH_C"/>
</dbReference>
<dbReference type="Pfam" id="PF02153">
    <property type="entry name" value="PDH_N"/>
    <property type="match status" value="1"/>
</dbReference>
<dbReference type="GO" id="GO:0004665">
    <property type="term" value="F:prephenate dehydrogenase (NADP+) activity"/>
    <property type="evidence" value="ECO:0007669"/>
    <property type="project" value="InterPro"/>
</dbReference>
<dbReference type="InterPro" id="IPR046826">
    <property type="entry name" value="PDH_N"/>
</dbReference>